<keyword evidence="1" id="KW-0378">Hydrolase</keyword>
<keyword evidence="1" id="KW-0067">ATP-binding</keyword>
<evidence type="ECO:0000313" key="2">
    <source>
        <dbReference type="Proteomes" id="UP000325081"/>
    </source>
</evidence>
<comment type="caution">
    <text evidence="1">The sequence shown here is derived from an EMBL/GenBank/DDBJ whole genome shotgun (WGS) entry which is preliminary data.</text>
</comment>
<keyword evidence="2" id="KW-1185">Reference proteome</keyword>
<dbReference type="GO" id="GO:0004386">
    <property type="term" value="F:helicase activity"/>
    <property type="evidence" value="ECO:0007669"/>
    <property type="project" value="UniProtKB-KW"/>
</dbReference>
<proteinExistence type="predicted"/>
<protein>
    <submittedName>
        <fullName evidence="1">Holliday junction ATP-dependent DNA helicaseRuvB</fullName>
    </submittedName>
</protein>
<keyword evidence="1" id="KW-0547">Nucleotide-binding</keyword>
<sequence>MKSEIDTSYSDYVLTTKANARLLFINLQVLPGSLYRANRQPALAFRPSLSRLDLRAFSISRTTSSAGLPLNLYTAATPPFTFLNLISVLSGAGQESCKSAAAHLRHVLKVKNHLTTWLQNFIVSGLMPITEVPVKTNSGFQETLFRLIKLEIRAEELPQHGDVKEVPTYGVVLRNRVPELHALIVSHPIDPTIIE</sequence>
<dbReference type="EMBL" id="BKCP01001558">
    <property type="protein sequence ID" value="GER27206.1"/>
    <property type="molecule type" value="Genomic_DNA"/>
</dbReference>
<reference evidence="2" key="1">
    <citation type="journal article" date="2019" name="Curr. Biol.">
        <title>Genome Sequence of Striga asiatica Provides Insight into the Evolution of Plant Parasitism.</title>
        <authorList>
            <person name="Yoshida S."/>
            <person name="Kim S."/>
            <person name="Wafula E.K."/>
            <person name="Tanskanen J."/>
            <person name="Kim Y.M."/>
            <person name="Honaas L."/>
            <person name="Yang Z."/>
            <person name="Spallek T."/>
            <person name="Conn C.E."/>
            <person name="Ichihashi Y."/>
            <person name="Cheong K."/>
            <person name="Cui S."/>
            <person name="Der J.P."/>
            <person name="Gundlach H."/>
            <person name="Jiao Y."/>
            <person name="Hori C."/>
            <person name="Ishida J.K."/>
            <person name="Kasahara H."/>
            <person name="Kiba T."/>
            <person name="Kim M.S."/>
            <person name="Koo N."/>
            <person name="Laohavisit A."/>
            <person name="Lee Y.H."/>
            <person name="Lumba S."/>
            <person name="McCourt P."/>
            <person name="Mortimer J.C."/>
            <person name="Mutuku J.M."/>
            <person name="Nomura T."/>
            <person name="Sasaki-Sekimoto Y."/>
            <person name="Seto Y."/>
            <person name="Wang Y."/>
            <person name="Wakatake T."/>
            <person name="Sakakibara H."/>
            <person name="Demura T."/>
            <person name="Yamaguchi S."/>
            <person name="Yoneyama K."/>
            <person name="Manabe R.I."/>
            <person name="Nelson D.C."/>
            <person name="Schulman A.H."/>
            <person name="Timko M.P."/>
            <person name="dePamphilis C.W."/>
            <person name="Choi D."/>
            <person name="Shirasu K."/>
        </authorList>
    </citation>
    <scope>NUCLEOTIDE SEQUENCE [LARGE SCALE GENOMIC DNA]</scope>
    <source>
        <strain evidence="2">cv. UVA1</strain>
    </source>
</reference>
<evidence type="ECO:0000313" key="1">
    <source>
        <dbReference type="EMBL" id="GER27206.1"/>
    </source>
</evidence>
<gene>
    <name evidence="1" type="ORF">STAS_02882</name>
</gene>
<organism evidence="1 2">
    <name type="scientific">Striga asiatica</name>
    <name type="common">Asiatic witchweed</name>
    <name type="synonym">Buchnera asiatica</name>
    <dbReference type="NCBI Taxonomy" id="4170"/>
    <lineage>
        <taxon>Eukaryota</taxon>
        <taxon>Viridiplantae</taxon>
        <taxon>Streptophyta</taxon>
        <taxon>Embryophyta</taxon>
        <taxon>Tracheophyta</taxon>
        <taxon>Spermatophyta</taxon>
        <taxon>Magnoliopsida</taxon>
        <taxon>eudicotyledons</taxon>
        <taxon>Gunneridae</taxon>
        <taxon>Pentapetalae</taxon>
        <taxon>asterids</taxon>
        <taxon>lamiids</taxon>
        <taxon>Lamiales</taxon>
        <taxon>Orobanchaceae</taxon>
        <taxon>Buchnereae</taxon>
        <taxon>Striga</taxon>
    </lineage>
</organism>
<dbReference type="Proteomes" id="UP000325081">
    <property type="component" value="Unassembled WGS sequence"/>
</dbReference>
<name>A0A5A7P305_STRAF</name>
<keyword evidence="1" id="KW-0347">Helicase</keyword>
<dbReference type="AlphaFoldDB" id="A0A5A7P305"/>
<accession>A0A5A7P305</accession>